<comment type="caution">
    <text evidence="4">Lacks conserved residue(s) required for the propagation of feature annotation.</text>
</comment>
<dbReference type="SUPFAM" id="SSF52972">
    <property type="entry name" value="ITPase-like"/>
    <property type="match status" value="1"/>
</dbReference>
<feature type="site" description="Important for substrate specificity" evidence="4">
    <location>
        <position position="78"/>
    </location>
</feature>
<dbReference type="Proteomes" id="UP000490060">
    <property type="component" value="Unassembled WGS sequence"/>
</dbReference>
<comment type="catalytic activity">
    <reaction evidence="4">
        <text>UTP + H2O = UMP + diphosphate + H(+)</text>
        <dbReference type="Rhea" id="RHEA:29395"/>
        <dbReference type="ChEBI" id="CHEBI:15377"/>
        <dbReference type="ChEBI" id="CHEBI:15378"/>
        <dbReference type="ChEBI" id="CHEBI:33019"/>
        <dbReference type="ChEBI" id="CHEBI:46398"/>
        <dbReference type="ChEBI" id="CHEBI:57865"/>
        <dbReference type="EC" id="3.6.1.9"/>
    </reaction>
</comment>
<evidence type="ECO:0000256" key="3">
    <source>
        <dbReference type="ARBA" id="ARBA00023080"/>
    </source>
</evidence>
<keyword evidence="3 4" id="KW-0546">Nucleotide metabolism</keyword>
<dbReference type="GO" id="GO:0009117">
    <property type="term" value="P:nucleotide metabolic process"/>
    <property type="evidence" value="ECO:0007669"/>
    <property type="project" value="UniProtKB-KW"/>
</dbReference>
<evidence type="ECO:0000256" key="2">
    <source>
        <dbReference type="ARBA" id="ARBA00022801"/>
    </source>
</evidence>
<name>A0A2I2M7B0_9FLAO</name>
<dbReference type="PANTHER" id="PTHR43213">
    <property type="entry name" value="BIFUNCTIONAL DTTP/UTP PYROPHOSPHATASE/METHYLTRANSFERASE PROTEIN-RELATED"/>
    <property type="match status" value="1"/>
</dbReference>
<dbReference type="PANTHER" id="PTHR43213:SF5">
    <property type="entry name" value="BIFUNCTIONAL DTTP_UTP PYROPHOSPHATASE_METHYLTRANSFERASE PROTEIN-RELATED"/>
    <property type="match status" value="1"/>
</dbReference>
<reference evidence="5 6" key="1">
    <citation type="submission" date="2017-11" db="EMBL/GenBank/DDBJ databases">
        <authorList>
            <person name="Duchaud E."/>
        </authorList>
    </citation>
    <scope>NUCLEOTIDE SEQUENCE [LARGE SCALE GENOMIC DNA]</scope>
    <source>
        <strain evidence="5 6">TNO010</strain>
    </source>
</reference>
<dbReference type="AlphaFoldDB" id="A0A2I2M7B0"/>
<organism evidence="5 6">
    <name type="scientific">Tenacibaculum finnmarkense genomovar ulcerans</name>
    <dbReference type="NCBI Taxonomy" id="2781388"/>
    <lineage>
        <taxon>Bacteria</taxon>
        <taxon>Pseudomonadati</taxon>
        <taxon>Bacteroidota</taxon>
        <taxon>Flavobacteriia</taxon>
        <taxon>Flavobacteriales</taxon>
        <taxon>Flavobacteriaceae</taxon>
        <taxon>Tenacibaculum</taxon>
        <taxon>Tenacibaculum finnmarkense</taxon>
    </lineage>
</organism>
<dbReference type="RefSeq" id="WP_172505138.1">
    <property type="nucleotide sequence ID" value="NZ_JAFMUG010000006.1"/>
</dbReference>
<dbReference type="PIRSF" id="PIRSF006305">
    <property type="entry name" value="Maf"/>
    <property type="match status" value="1"/>
</dbReference>
<comment type="cofactor">
    <cofactor evidence="1 4">
        <name>a divalent metal cation</name>
        <dbReference type="ChEBI" id="CHEBI:60240"/>
    </cofactor>
</comment>
<dbReference type="GO" id="GO:0005737">
    <property type="term" value="C:cytoplasm"/>
    <property type="evidence" value="ECO:0007669"/>
    <property type="project" value="UniProtKB-SubCell"/>
</dbReference>
<feature type="site" description="Important for substrate specificity" evidence="4">
    <location>
        <position position="160"/>
    </location>
</feature>
<feature type="site" description="Important for substrate specificity" evidence="4">
    <location>
        <position position="19"/>
    </location>
</feature>
<evidence type="ECO:0000313" key="5">
    <source>
        <dbReference type="EMBL" id="SOU88431.1"/>
    </source>
</evidence>
<comment type="catalytic activity">
    <reaction evidence="4">
        <text>dTTP + H2O = dTMP + diphosphate + H(+)</text>
        <dbReference type="Rhea" id="RHEA:28534"/>
        <dbReference type="ChEBI" id="CHEBI:15377"/>
        <dbReference type="ChEBI" id="CHEBI:15378"/>
        <dbReference type="ChEBI" id="CHEBI:33019"/>
        <dbReference type="ChEBI" id="CHEBI:37568"/>
        <dbReference type="ChEBI" id="CHEBI:63528"/>
        <dbReference type="EC" id="3.6.1.9"/>
    </reaction>
</comment>
<evidence type="ECO:0000313" key="6">
    <source>
        <dbReference type="Proteomes" id="UP000490060"/>
    </source>
</evidence>
<evidence type="ECO:0000256" key="1">
    <source>
        <dbReference type="ARBA" id="ARBA00001968"/>
    </source>
</evidence>
<keyword evidence="4" id="KW-0963">Cytoplasm</keyword>
<proteinExistence type="inferred from homology"/>
<dbReference type="GeneID" id="86819320"/>
<dbReference type="CDD" id="cd00555">
    <property type="entry name" value="Maf"/>
    <property type="match status" value="1"/>
</dbReference>
<dbReference type="GO" id="GO:0036221">
    <property type="term" value="F:UTP diphosphatase activity"/>
    <property type="evidence" value="ECO:0007669"/>
    <property type="project" value="RHEA"/>
</dbReference>
<comment type="function">
    <text evidence="4">Nucleoside triphosphate pyrophosphatase that hydrolyzes dTTP and UTP. May have a dual role in cell division arrest and in preventing the incorporation of modified nucleotides into cellular nucleic acids.</text>
</comment>
<dbReference type="Pfam" id="PF02545">
    <property type="entry name" value="Maf"/>
    <property type="match status" value="1"/>
</dbReference>
<dbReference type="InterPro" id="IPR003697">
    <property type="entry name" value="Maf-like"/>
</dbReference>
<sequence>MLASKLSKYTVILASKSPRRQQLIKDLNIPFIIKTKEVEEIYPEHLKGTEIADFLAALKAEPFKDELTQTDLLITSDTIVWHNNKALGKPKDYNDAFKMLKNLSDNTHQVITSICISNKNFKKIFNDSTTVTFKKLSDDEVHYYIENFQPFDKAGAYGIQEWIGKVAITKIEGSYFNVMGFPIHKLYKELINL</sequence>
<evidence type="ECO:0000256" key="4">
    <source>
        <dbReference type="HAMAP-Rule" id="MF_00528"/>
    </source>
</evidence>
<gene>
    <name evidence="5" type="ORF">TNO010_200022</name>
</gene>
<dbReference type="NCBIfam" id="TIGR00172">
    <property type="entry name" value="maf"/>
    <property type="match status" value="1"/>
</dbReference>
<protein>
    <recommendedName>
        <fullName evidence="4">dTTP/UTP pyrophosphatase</fullName>
        <shortName evidence="4">dTTPase/UTPase</shortName>
        <ecNumber evidence="4">3.6.1.9</ecNumber>
    </recommendedName>
    <alternativeName>
        <fullName evidence="4">Nucleoside triphosphate pyrophosphatase</fullName>
    </alternativeName>
    <alternativeName>
        <fullName evidence="4">Nucleotide pyrophosphatase</fullName>
        <shortName evidence="4">Nucleotide PPase</shortName>
    </alternativeName>
</protein>
<dbReference type="Gene3D" id="3.90.950.10">
    <property type="match status" value="1"/>
</dbReference>
<dbReference type="GO" id="GO:0036218">
    <property type="term" value="F:dTTP diphosphatase activity"/>
    <property type="evidence" value="ECO:0007669"/>
    <property type="project" value="RHEA"/>
</dbReference>
<keyword evidence="2 4" id="KW-0378">Hydrolase</keyword>
<dbReference type="EMBL" id="OENE01000013">
    <property type="protein sequence ID" value="SOU88431.1"/>
    <property type="molecule type" value="Genomic_DNA"/>
</dbReference>
<dbReference type="InterPro" id="IPR029001">
    <property type="entry name" value="ITPase-like_fam"/>
</dbReference>
<dbReference type="HAMAP" id="MF_00528">
    <property type="entry name" value="Maf"/>
    <property type="match status" value="1"/>
</dbReference>
<accession>A0A2I2M7B0</accession>
<feature type="active site" description="Proton acceptor" evidence="4">
    <location>
        <position position="77"/>
    </location>
</feature>
<dbReference type="EC" id="3.6.1.9" evidence="4"/>
<comment type="similarity">
    <text evidence="4">Belongs to the Maf family. YhdE subfamily.</text>
</comment>
<comment type="subcellular location">
    <subcellularLocation>
        <location evidence="4">Cytoplasm</location>
    </subcellularLocation>
</comment>